<gene>
    <name evidence="1" type="ORF">Bfra_000985</name>
</gene>
<reference evidence="1 2" key="1">
    <citation type="journal article" date="2020" name="Phytopathology">
        <title>A high-quality genome resource of Botrytis fragariae, a new and rapidly spreading fungal pathogen causing strawberry gray mold in the U.S.A.</title>
        <authorList>
            <person name="Wu Y."/>
            <person name="Saski C.A."/>
            <person name="Schnabel G."/>
            <person name="Xiao S."/>
            <person name="Hu M."/>
        </authorList>
    </citation>
    <scope>NUCLEOTIDE SEQUENCE [LARGE SCALE GENOMIC DNA]</scope>
    <source>
        <strain evidence="1 2">BVB16</strain>
    </source>
</reference>
<dbReference type="EMBL" id="JABFCT010000002">
    <property type="protein sequence ID" value="KAF5878815.1"/>
    <property type="molecule type" value="Genomic_DNA"/>
</dbReference>
<keyword evidence="2" id="KW-1185">Reference proteome</keyword>
<protein>
    <submittedName>
        <fullName evidence="1">Uncharacterized protein</fullName>
    </submittedName>
</protein>
<dbReference type="AlphaFoldDB" id="A0A8H6B435"/>
<dbReference type="Proteomes" id="UP000531561">
    <property type="component" value="Unassembled WGS sequence"/>
</dbReference>
<organism evidence="1 2">
    <name type="scientific">Botrytis fragariae</name>
    <dbReference type="NCBI Taxonomy" id="1964551"/>
    <lineage>
        <taxon>Eukaryota</taxon>
        <taxon>Fungi</taxon>
        <taxon>Dikarya</taxon>
        <taxon>Ascomycota</taxon>
        <taxon>Pezizomycotina</taxon>
        <taxon>Leotiomycetes</taxon>
        <taxon>Helotiales</taxon>
        <taxon>Sclerotiniaceae</taxon>
        <taxon>Botrytis</taxon>
    </lineage>
</organism>
<name>A0A8H6B435_9HELO</name>
<evidence type="ECO:0000313" key="1">
    <source>
        <dbReference type="EMBL" id="KAF5878815.1"/>
    </source>
</evidence>
<dbReference type="GeneID" id="59255118"/>
<sequence>MQVDGNFWIPTEGRVDDFQILSLRTIAWKAEDKRTRTGGLEAFKALLSPLCFVYPVEILLRGTYVSMHFKLRNRL</sequence>
<evidence type="ECO:0000313" key="2">
    <source>
        <dbReference type="Proteomes" id="UP000531561"/>
    </source>
</evidence>
<dbReference type="RefSeq" id="XP_037197759.1">
    <property type="nucleotide sequence ID" value="XM_037331426.1"/>
</dbReference>
<accession>A0A8H6B435</accession>
<proteinExistence type="predicted"/>
<comment type="caution">
    <text evidence="1">The sequence shown here is derived from an EMBL/GenBank/DDBJ whole genome shotgun (WGS) entry which is preliminary data.</text>
</comment>